<evidence type="ECO:0000256" key="2">
    <source>
        <dbReference type="SAM" id="MobiDB-lite"/>
    </source>
</evidence>
<dbReference type="CDD" id="cd02868">
    <property type="entry name" value="PseudoU_synth_hTruB2_like"/>
    <property type="match status" value="1"/>
</dbReference>
<organism evidence="4">
    <name type="scientific">Culex pipiens</name>
    <name type="common">House mosquito</name>
    <dbReference type="NCBI Taxonomy" id="7175"/>
    <lineage>
        <taxon>Eukaryota</taxon>
        <taxon>Metazoa</taxon>
        <taxon>Ecdysozoa</taxon>
        <taxon>Arthropoda</taxon>
        <taxon>Hexapoda</taxon>
        <taxon>Insecta</taxon>
        <taxon>Pterygota</taxon>
        <taxon>Neoptera</taxon>
        <taxon>Endopterygota</taxon>
        <taxon>Diptera</taxon>
        <taxon>Nematocera</taxon>
        <taxon>Culicoidea</taxon>
        <taxon>Culicidae</taxon>
        <taxon>Culicinae</taxon>
        <taxon>Culicini</taxon>
        <taxon>Culex</taxon>
        <taxon>Culex</taxon>
    </lineage>
</organism>
<dbReference type="EMBL" id="HBUE01334897">
    <property type="protein sequence ID" value="CAG6595330.1"/>
    <property type="molecule type" value="Transcribed_RNA"/>
</dbReference>
<dbReference type="AlphaFoldDB" id="A0A8D8HXQ7"/>
<dbReference type="Pfam" id="PF01509">
    <property type="entry name" value="TruB_N"/>
    <property type="match status" value="1"/>
</dbReference>
<dbReference type="GO" id="GO:0006396">
    <property type="term" value="P:RNA processing"/>
    <property type="evidence" value="ECO:0007669"/>
    <property type="project" value="InterPro"/>
</dbReference>
<dbReference type="GO" id="GO:0001522">
    <property type="term" value="P:pseudouridine synthesis"/>
    <property type="evidence" value="ECO:0007669"/>
    <property type="project" value="InterPro"/>
</dbReference>
<dbReference type="PANTHER" id="PTHR13195:SF0">
    <property type="entry name" value="PSEUDOURIDYLATE SYNTHASE TRUB2, MITOCHONDRIAL"/>
    <property type="match status" value="1"/>
</dbReference>
<sequence>MSLVTVKDAATVWKYLNGVINVYKPAGLTVQQVRHTIIGNLCRDLNELRVRPPLQRVAIASGAESRFVVRAVEDLSDNVLVVGPRYQTEDLRVRTCANHGRLTSGVLVLGINKGLSTVFRIQQNRPLRVYRITGFLGKANDSHFGDSRVIAKATVDHIGSDKIARLLASMQASHQKKMFELCGVDMQSQAAYDLAVKGTIRPADNSQPMIYGIRLAEFRKPFFTIEIHAIDETEPYLGQLIHEIGLGLKSVAHCVAIRCIRHGHFELDKSLLRHDWNLQCVLAGMASSRQLLQEHPEMLHQTSTELVGIGQQNEGEDGGRRRRRSSRFAQDRGEIYEDGGNTKKLK</sequence>
<proteinExistence type="inferred from homology"/>
<dbReference type="EMBL" id="HBUE01228142">
    <property type="protein sequence ID" value="CAG6543208.1"/>
    <property type="molecule type" value="Transcribed_RNA"/>
</dbReference>
<evidence type="ECO:0000313" key="4">
    <source>
        <dbReference type="EMBL" id="CAG6543208.1"/>
    </source>
</evidence>
<evidence type="ECO:0000256" key="1">
    <source>
        <dbReference type="ARBA" id="ARBA00008999"/>
    </source>
</evidence>
<reference evidence="4" key="1">
    <citation type="submission" date="2021-05" db="EMBL/GenBank/DDBJ databases">
        <authorList>
            <person name="Alioto T."/>
            <person name="Alioto T."/>
            <person name="Gomez Garrido J."/>
        </authorList>
    </citation>
    <scope>NUCLEOTIDE SEQUENCE</scope>
</reference>
<name>A0A8D8HXQ7_CULPI</name>
<evidence type="ECO:0000259" key="3">
    <source>
        <dbReference type="Pfam" id="PF01509"/>
    </source>
</evidence>
<comment type="similarity">
    <text evidence="1">Belongs to the pseudouridine synthase TruB family.</text>
</comment>
<dbReference type="GO" id="GO:0003723">
    <property type="term" value="F:RNA binding"/>
    <property type="evidence" value="ECO:0007669"/>
    <property type="project" value="InterPro"/>
</dbReference>
<accession>A0A8D8HXQ7</accession>
<dbReference type="InterPro" id="IPR002501">
    <property type="entry name" value="PsdUridine_synth_N"/>
</dbReference>
<dbReference type="GO" id="GO:0009982">
    <property type="term" value="F:pseudouridine synthase activity"/>
    <property type="evidence" value="ECO:0007669"/>
    <property type="project" value="InterPro"/>
</dbReference>
<dbReference type="Gene3D" id="3.30.2350.10">
    <property type="entry name" value="Pseudouridine synthase"/>
    <property type="match status" value="1"/>
</dbReference>
<protein>
    <submittedName>
        <fullName evidence="4">Probable tRNA pseudouridine synthase 2</fullName>
    </submittedName>
</protein>
<feature type="region of interest" description="Disordered" evidence="2">
    <location>
        <begin position="305"/>
        <end position="346"/>
    </location>
</feature>
<dbReference type="SUPFAM" id="SSF55120">
    <property type="entry name" value="Pseudouridine synthase"/>
    <property type="match status" value="1"/>
</dbReference>
<feature type="domain" description="Pseudouridine synthase II N-terminal" evidence="3">
    <location>
        <begin position="103"/>
        <end position="229"/>
    </location>
</feature>
<dbReference type="InterPro" id="IPR039048">
    <property type="entry name" value="Trub2"/>
</dbReference>
<dbReference type="PANTHER" id="PTHR13195">
    <property type="entry name" value="PSEUDOURIDINE SYNTHASE-RELATED"/>
    <property type="match status" value="1"/>
</dbReference>
<dbReference type="InterPro" id="IPR020103">
    <property type="entry name" value="PsdUridine_synth_cat_dom_sf"/>
</dbReference>